<evidence type="ECO:0008006" key="12">
    <source>
        <dbReference type="Google" id="ProtNLM"/>
    </source>
</evidence>
<dbReference type="PANTHER" id="PTHR10353:SF329">
    <property type="entry name" value="LACTASE-PHLORIZIN HYDROLASE"/>
    <property type="match status" value="1"/>
</dbReference>
<feature type="signal peptide" evidence="9">
    <location>
        <begin position="1"/>
        <end position="23"/>
    </location>
</feature>
<evidence type="ECO:0000256" key="1">
    <source>
        <dbReference type="ARBA" id="ARBA00010838"/>
    </source>
</evidence>
<dbReference type="Pfam" id="PF00232">
    <property type="entry name" value="Glyco_hydro_1"/>
    <property type="match status" value="4"/>
</dbReference>
<evidence type="ECO:0000256" key="9">
    <source>
        <dbReference type="SAM" id="SignalP"/>
    </source>
</evidence>
<dbReference type="InterPro" id="IPR033132">
    <property type="entry name" value="GH_1_N_CS"/>
</dbReference>
<evidence type="ECO:0000313" key="10">
    <source>
        <dbReference type="EMBL" id="OCT63365.1"/>
    </source>
</evidence>
<keyword evidence="8" id="KW-0472">Membrane</keyword>
<comment type="subunit">
    <text evidence="2">Homodimer.</text>
</comment>
<keyword evidence="8" id="KW-1133">Transmembrane helix</keyword>
<evidence type="ECO:0000256" key="2">
    <source>
        <dbReference type="ARBA" id="ARBA00011738"/>
    </source>
</evidence>
<proteinExistence type="inferred from homology"/>
<evidence type="ECO:0000256" key="7">
    <source>
        <dbReference type="RuleBase" id="RU004468"/>
    </source>
</evidence>
<feature type="active site" description="Nucleophile" evidence="6">
    <location>
        <position position="1726"/>
    </location>
</feature>
<evidence type="ECO:0000256" key="4">
    <source>
        <dbReference type="ARBA" id="ARBA00023180"/>
    </source>
</evidence>
<evidence type="ECO:0000256" key="6">
    <source>
        <dbReference type="PROSITE-ProRule" id="PRU10055"/>
    </source>
</evidence>
<dbReference type="SUPFAM" id="SSF51445">
    <property type="entry name" value="(Trans)glycosidases"/>
    <property type="match status" value="4"/>
</dbReference>
<sequence>MGAYRVGLLLTLLLCSMCQEAHNLIPNEKLVALAGPIPSNFFGQLNEGNEAGDIGCHDVLLQKLRDQLPTLHQYGATHYKLNLQWAALFHKGYDQTGQVQCYRSLLQLLVSENIKPVVILQGERSSGLLLSASSSQVGSDLANQYVAHADFAFNVFGDLVQTWITYDVPTGQSREVPPEGLKTLLHAHERTHNLYRGKYSSKGGKLSVAIEPALLEPCLSLQPHYRDLVDFVALKINYSCRNGISLENPHGEQSIWKGLPVLVFQLKVDCSSISEESKYLPTYQVAADLSNTGVVFLGYDISAFVDYSPITKERVELGAGRSPSSSLIAPRSSYTTVWDRFANQAPTERDSFLQDVFPNGFWWGSSTAAFKVEGGWAEEGKGETIWDRFGHENMAAQNSTANVASDSYHKIDYDVYLLKGLQSGVYQFSISWSRIFPKGVISKENIKGVEYYNKLINSLRVANIEPMVTLFHWDLPQPLQDLGGWTNESIIDAFVDYADFCFSSFGDRVKHWITFHEPWVISYAGYGTGQHAPGIKDPGNASYKVAHNIIKAHSKAWHLYDGKYRAQQQGKVGISLNSDWAEPASPTNPADVEASERYLQFMLGWFAHPILVDGDYPAVLKAQIQKKNQQCPGIVSQLPTFTEAEKSSIRGTADFLGISHYTSRLVNASVSATCVTEYDSIGDFNPYVDPSWPVTSSPWISVVPWGIRRLLNYVKEEYITGGLPIYITGNGMPTAHDVELYNDPNRVDYLKAYINEVLKAVKTDNVAVEAYIVRSLLDGFEGPQGYSQRFGLHHVDFKNGNRQRTPKESAYFFHRIIENNGFPMTKKTNVVPSNSRWPLAKKLPALPSSEVPSKAKLVWETFSGQTDFERDMYFYGTFPSDFHWGVSSSAYQIEGGWNADGKGPSTWDTYTQIPGNIYNNDNGNIACDSYNQVDSDVYMLRSLGVTSYRFSLSWSRIFPTGTGTPNEKGVDYYNRLINKLVENHIAPMVTLYHFDLPQVLQDIGGWEADTVLDAFHSYADYCFKTFGDRVKFWMTFNQPHTIVTAGYGLGSMPPALKDDPGSAPYRVAHNLLKVHARVYHTYDQQYRASQGGVISLSLNTEWAEPKNPKDPRDVAAADRYLQFSLGWFAHPIFKNGDYPDAMKWQVANKSELQNLKSSRLPSFTEEEKAYIQGTADVFCINIYTTKIVQYKTVSLNPPSFERDRDTVEEVNIHWPTIPFLDHRAVAWGLRRLLNWVKEEYGNVSVYVTENGDATDDVPPDYDDTARIFYYKTYIDEALKAYRLDGVNLKGYAPRSLMDSFEWKSGYRVRFGLHYVDFKEPSRPRTAKHSAIYYAQVIRNNGIPQDRELEFLYGEFPKDFAWSVASAAFQIEGGWRADGKGLSIWDQFTHSPSRIEDDSNGDVACNSYNKMEQDLEMLKNLKVSHYRFSISWPRVLPDGTVQSFNQAGLNYYIRLIDALLAANIIPQVTLYHWDLPQALQNVGGWENETMVQWFKEYADLMFQKLGDKVKFWITFNEPYIIALLGYGYGNFAPGVNERIGTAPYVVGHNVIKAHAEAWHLYNDKYRATQGGLISITVNSDWAEPRNPYNQEDVEAARTYMSFFCGWFADPIFHGDYNEVMKSRILERSLGQGLTKSRLPEFTESEKQRIKGTHDFFGLNHYTSVLTAPLNFPEGDPTYDADRGTSVISDRTWLGSGSNWLRITPFGLRRLLNWIKETYNNPPIYVTENGISERGTNLKDVWREHYYKYYINEALKAVKYDGADLRGYAAWSLMDNFEWAAGYTERFGLYYVNFTDPSLQRIPKDSAKYYRSLIQCNGFPDPKDGTPPCLQPEPEGTTAKTTVDQSGVTTTQPLQGDEETVSFLGMGISAADAQIALYVEFALMIAGVLGIILFAVLYSKLAKKSKSANLF</sequence>
<dbReference type="EMBL" id="CM004482">
    <property type="protein sequence ID" value="OCT63365.1"/>
    <property type="molecule type" value="Genomic_DNA"/>
</dbReference>
<reference evidence="11" key="1">
    <citation type="journal article" date="2016" name="Nature">
        <title>Genome evolution in the allotetraploid frog Xenopus laevis.</title>
        <authorList>
            <person name="Session A.M."/>
            <person name="Uno Y."/>
            <person name="Kwon T."/>
            <person name="Chapman J.A."/>
            <person name="Toyoda A."/>
            <person name="Takahashi S."/>
            <person name="Fukui A."/>
            <person name="Hikosaka A."/>
            <person name="Suzuki A."/>
            <person name="Kondo M."/>
            <person name="van Heeringen S.J."/>
            <person name="Quigley I."/>
            <person name="Heinz S."/>
            <person name="Ogino H."/>
            <person name="Ochi H."/>
            <person name="Hellsten U."/>
            <person name="Lyons J.B."/>
            <person name="Simakov O."/>
            <person name="Putnam N."/>
            <person name="Stites J."/>
            <person name="Kuroki Y."/>
            <person name="Tanaka T."/>
            <person name="Michiue T."/>
            <person name="Watanabe M."/>
            <person name="Bogdanovic O."/>
            <person name="Lister R."/>
            <person name="Georgiou G."/>
            <person name="Paranjpe S.S."/>
            <person name="van Kruijsbergen I."/>
            <person name="Shu S."/>
            <person name="Carlson J."/>
            <person name="Kinoshita T."/>
            <person name="Ohta Y."/>
            <person name="Mawaribuchi S."/>
            <person name="Jenkins J."/>
            <person name="Grimwood J."/>
            <person name="Schmutz J."/>
            <person name="Mitros T."/>
            <person name="Mozaffari S.V."/>
            <person name="Suzuki Y."/>
            <person name="Haramoto Y."/>
            <person name="Yamamoto T.S."/>
            <person name="Takagi C."/>
            <person name="Heald R."/>
            <person name="Miller K."/>
            <person name="Haudenschild C."/>
            <person name="Kitzman J."/>
            <person name="Nakayama T."/>
            <person name="Izutsu Y."/>
            <person name="Robert J."/>
            <person name="Fortriede J."/>
            <person name="Burns K."/>
            <person name="Lotay V."/>
            <person name="Karimi K."/>
            <person name="Yasuoka Y."/>
            <person name="Dichmann D.S."/>
            <person name="Flajnik M.F."/>
            <person name="Houston D.W."/>
            <person name="Shendure J."/>
            <person name="DuPasquier L."/>
            <person name="Vize P.D."/>
            <person name="Zorn A.M."/>
            <person name="Ito M."/>
            <person name="Marcotte E.M."/>
            <person name="Wallingford J.B."/>
            <person name="Ito Y."/>
            <person name="Asashima M."/>
            <person name="Ueno N."/>
            <person name="Matsuda Y."/>
            <person name="Veenstra G.J."/>
            <person name="Fujiyama A."/>
            <person name="Harland R.M."/>
            <person name="Taira M."/>
            <person name="Rokhsar D.S."/>
        </authorList>
    </citation>
    <scope>NUCLEOTIDE SEQUENCE [LARGE SCALE GENOMIC DNA]</scope>
    <source>
        <strain evidence="11">J</strain>
    </source>
</reference>
<comment type="similarity">
    <text evidence="1">Belongs to the glycosyl hydrolase 1 family.</text>
</comment>
<dbReference type="PROSITE" id="PS00572">
    <property type="entry name" value="GLYCOSYL_HYDROL_F1_1"/>
    <property type="match status" value="1"/>
</dbReference>
<feature type="chain" id="PRO_5037655772" description="Lactase-phlorizin hydrolase" evidence="9">
    <location>
        <begin position="24"/>
        <end position="1909"/>
    </location>
</feature>
<keyword evidence="8" id="KW-0812">Transmembrane</keyword>
<dbReference type="InterPro" id="IPR017853">
    <property type="entry name" value="GH"/>
</dbReference>
<dbReference type="OMA" id="CAYNTIK"/>
<evidence type="ECO:0000256" key="5">
    <source>
        <dbReference type="ARBA" id="ARBA00023295"/>
    </source>
</evidence>
<keyword evidence="3 7" id="KW-0378">Hydrolase</keyword>
<feature type="transmembrane region" description="Helical" evidence="8">
    <location>
        <begin position="1873"/>
        <end position="1896"/>
    </location>
</feature>
<evidence type="ECO:0000256" key="3">
    <source>
        <dbReference type="ARBA" id="ARBA00022801"/>
    </source>
</evidence>
<dbReference type="FunFam" id="3.20.20.80:FF:000013">
    <property type="entry name" value="lactase-phlorizin hydrolase"/>
    <property type="match status" value="3"/>
</dbReference>
<dbReference type="InterPro" id="IPR018120">
    <property type="entry name" value="Glyco_hydro_1_AS"/>
</dbReference>
<keyword evidence="9" id="KW-0732">Signal</keyword>
<dbReference type="PANTHER" id="PTHR10353">
    <property type="entry name" value="GLYCOSYL HYDROLASE"/>
    <property type="match status" value="1"/>
</dbReference>
<evidence type="ECO:0000256" key="8">
    <source>
        <dbReference type="SAM" id="Phobius"/>
    </source>
</evidence>
<dbReference type="Proteomes" id="UP000694892">
    <property type="component" value="Chromosome 9_10L"/>
</dbReference>
<dbReference type="InterPro" id="IPR001360">
    <property type="entry name" value="Glyco_hydro_1"/>
</dbReference>
<dbReference type="PROSITE" id="PS00653">
    <property type="entry name" value="GLYCOSYL_HYDROL_F1_2"/>
    <property type="match status" value="2"/>
</dbReference>
<keyword evidence="5 7" id="KW-0326">Glycosidase</keyword>
<evidence type="ECO:0000313" key="11">
    <source>
        <dbReference type="Proteomes" id="UP000694892"/>
    </source>
</evidence>
<dbReference type="Gene3D" id="3.20.20.80">
    <property type="entry name" value="Glycosidases"/>
    <property type="match status" value="4"/>
</dbReference>
<gene>
    <name evidence="10" type="ORF">XELAEV_18044461mg</name>
</gene>
<protein>
    <recommendedName>
        <fullName evidence="12">Lactase-phlorizin hydrolase</fullName>
    </recommendedName>
</protein>
<accession>A0A974H3U1</accession>
<organism evidence="10 11">
    <name type="scientific">Xenopus laevis</name>
    <name type="common">African clawed frog</name>
    <dbReference type="NCBI Taxonomy" id="8355"/>
    <lineage>
        <taxon>Eukaryota</taxon>
        <taxon>Metazoa</taxon>
        <taxon>Chordata</taxon>
        <taxon>Craniata</taxon>
        <taxon>Vertebrata</taxon>
        <taxon>Euteleostomi</taxon>
        <taxon>Amphibia</taxon>
        <taxon>Batrachia</taxon>
        <taxon>Anura</taxon>
        <taxon>Pipoidea</taxon>
        <taxon>Pipidae</taxon>
        <taxon>Xenopodinae</taxon>
        <taxon>Xenopus</taxon>
        <taxon>Xenopus</taxon>
    </lineage>
</organism>
<dbReference type="GO" id="GO:0005975">
    <property type="term" value="P:carbohydrate metabolic process"/>
    <property type="evidence" value="ECO:0007669"/>
    <property type="project" value="InterPro"/>
</dbReference>
<dbReference type="GO" id="GO:0000016">
    <property type="term" value="F:lactase activity"/>
    <property type="evidence" value="ECO:0007669"/>
    <property type="project" value="TreeGrafter"/>
</dbReference>
<keyword evidence="4" id="KW-0325">Glycoprotein</keyword>
<dbReference type="PRINTS" id="PR00131">
    <property type="entry name" value="GLHYDRLASE1"/>
</dbReference>
<name>A0A974H3U1_XENLA</name>